<dbReference type="InterPro" id="IPR026870">
    <property type="entry name" value="Zinc_ribbon_dom"/>
</dbReference>
<organism evidence="2">
    <name type="scientific">Arcobacter cryaerophilus gv. pseudocryaerophilus</name>
    <dbReference type="NCBI Taxonomy" id="2933791"/>
    <lineage>
        <taxon>Bacteria</taxon>
        <taxon>Pseudomonadati</taxon>
        <taxon>Campylobacterota</taxon>
        <taxon>Epsilonproteobacteria</taxon>
        <taxon>Campylobacterales</taxon>
        <taxon>Arcobacteraceae</taxon>
        <taxon>Aliarcobacter</taxon>
    </lineage>
</organism>
<dbReference type="AlphaFoldDB" id="A0AA96DTH0"/>
<evidence type="ECO:0000259" key="1">
    <source>
        <dbReference type="Pfam" id="PF13240"/>
    </source>
</evidence>
<name>A0AA96DTH0_9BACT</name>
<reference evidence="2" key="1">
    <citation type="submission" date="2023-09" db="EMBL/GenBank/DDBJ databases">
        <title>Arcobacter tbilisiensis sp. nov. isolated from chicken meat in Tbilisi, Georgia.</title>
        <authorList>
            <person name="Matthias R."/>
            <person name="Zautner A.E."/>
        </authorList>
    </citation>
    <scope>NUCLEOTIDE SEQUENCE</scope>
    <source>
        <strain evidence="2">LEO 62</strain>
    </source>
</reference>
<dbReference type="Proteomes" id="UP001305220">
    <property type="component" value="Chromosome"/>
</dbReference>
<dbReference type="EMBL" id="CP134856">
    <property type="protein sequence ID" value="WNL34027.1"/>
    <property type="molecule type" value="Genomic_DNA"/>
</dbReference>
<feature type="domain" description="Zinc-ribbon" evidence="1">
    <location>
        <begin position="4"/>
        <end position="25"/>
    </location>
</feature>
<protein>
    <submittedName>
        <fullName evidence="2">Zinc ribbon domain-containing protein</fullName>
    </submittedName>
</protein>
<accession>A0AA96DTH0</accession>
<dbReference type="Pfam" id="PF13240">
    <property type="entry name" value="Zn_Ribbon_1"/>
    <property type="match status" value="1"/>
</dbReference>
<sequence length="310" mass="35856">MLICDKCNAKINQESKFCPQCGDPVDHKDIVVNSLENNIANVILTFGYSSSANYEKALSIFKNLPTYSFEGEAKKIVHRVTLPITEIDLIINIYDLIGNWKTSQMLINGKSCTKKDLSFYGIGCFKSRLEAVDKTLYCYGRYDYERNIWGCKKLGMPIYRWGGGWLESGSFDNKGIWHFDKKRIKTDLDIAIKPIELCPVLNKAKIYKALDLIPDTINPKTDENWEYDERFVEVNGEYKKAAKGIKPTINEILYLIPDNEKPKWDFESDDINTFNKTQIKVSTEEKKENKFKIRYIVYAAIILFFIIRAI</sequence>
<proteinExistence type="predicted"/>
<evidence type="ECO:0000313" key="2">
    <source>
        <dbReference type="EMBL" id="WNL34027.1"/>
    </source>
</evidence>
<gene>
    <name evidence="2" type="ORF">RMP68_00120</name>
</gene>
<dbReference type="RefSeq" id="WP_157353044.1">
    <property type="nucleotide sequence ID" value="NZ_CP128652.1"/>
</dbReference>